<dbReference type="STRING" id="1291742.LOOC260_112340"/>
<evidence type="ECO:0000256" key="1">
    <source>
        <dbReference type="ARBA" id="ARBA00010562"/>
    </source>
</evidence>
<dbReference type="NCBIfam" id="TIGR02384">
    <property type="entry name" value="RelB_DinJ"/>
    <property type="match status" value="1"/>
</dbReference>
<dbReference type="Gene3D" id="1.10.1220.10">
    <property type="entry name" value="Met repressor-like"/>
    <property type="match status" value="1"/>
</dbReference>
<gene>
    <name evidence="3" type="ORF">LOOC260_112340</name>
</gene>
<proteinExistence type="inferred from homology"/>
<comment type="similarity">
    <text evidence="1">Belongs to the RelB/DinJ antitoxin family.</text>
</comment>
<dbReference type="InterPro" id="IPR007337">
    <property type="entry name" value="RelB/DinJ"/>
</dbReference>
<dbReference type="InterPro" id="IPR013321">
    <property type="entry name" value="Arc_rbn_hlx_hlx"/>
</dbReference>
<dbReference type="GO" id="GO:0006355">
    <property type="term" value="P:regulation of DNA-templated transcription"/>
    <property type="evidence" value="ECO:0007669"/>
    <property type="project" value="InterPro"/>
</dbReference>
<reference evidence="3 4" key="1">
    <citation type="submission" date="2014-11" db="EMBL/GenBank/DDBJ databases">
        <title>Complete genome sequence and analysis of Lactobacillus hokkaidonensis LOOC260T.</title>
        <authorList>
            <person name="Tanizawa Y."/>
            <person name="Tohno M."/>
            <person name="Kaminuma E."/>
            <person name="Nakamura Y."/>
            <person name="Arita M."/>
        </authorList>
    </citation>
    <scope>NUCLEOTIDE SEQUENCE [LARGE SCALE GENOMIC DNA]</scope>
    <source>
        <strain evidence="3 4">LOOC260</strain>
    </source>
</reference>
<dbReference type="AlphaFoldDB" id="A0A0A1GU35"/>
<dbReference type="KEGG" id="lho:LOOC260_112340"/>
<protein>
    <submittedName>
        <fullName evidence="3">RelB/DinJ family addiction module antitoxin</fullName>
    </submittedName>
</protein>
<name>A0A0A1GU35_9LACO</name>
<dbReference type="GO" id="GO:0006351">
    <property type="term" value="P:DNA-templated transcription"/>
    <property type="evidence" value="ECO:0007669"/>
    <property type="project" value="TreeGrafter"/>
</dbReference>
<dbReference type="PANTHER" id="PTHR38781">
    <property type="entry name" value="ANTITOXIN DINJ-RELATED"/>
    <property type="match status" value="1"/>
</dbReference>
<dbReference type="Pfam" id="PF04221">
    <property type="entry name" value="RelB"/>
    <property type="match status" value="1"/>
</dbReference>
<sequence length="84" mass="9532">MTKSTISIRVDDNLKKETEKTLEDMGMNITTAFTIFAKTLVKDQKFPFEIVADPFYSAENQKFLKSAIEDLEKNGGSVHELIDD</sequence>
<dbReference type="Proteomes" id="UP000031620">
    <property type="component" value="Chromosome"/>
</dbReference>
<keyword evidence="2" id="KW-1277">Toxin-antitoxin system</keyword>
<evidence type="ECO:0000256" key="2">
    <source>
        <dbReference type="ARBA" id="ARBA00022649"/>
    </source>
</evidence>
<organism evidence="3 4">
    <name type="scientific">Paucilactobacillus hokkaidonensis JCM 18461</name>
    <dbReference type="NCBI Taxonomy" id="1291742"/>
    <lineage>
        <taxon>Bacteria</taxon>
        <taxon>Bacillati</taxon>
        <taxon>Bacillota</taxon>
        <taxon>Bacilli</taxon>
        <taxon>Lactobacillales</taxon>
        <taxon>Lactobacillaceae</taxon>
        <taxon>Paucilactobacillus</taxon>
    </lineage>
</organism>
<accession>A0A0A1GU35</accession>
<evidence type="ECO:0000313" key="3">
    <source>
        <dbReference type="EMBL" id="BAP85772.1"/>
    </source>
</evidence>
<dbReference type="RefSeq" id="WP_041093656.1">
    <property type="nucleotide sequence ID" value="NZ_AP014680.1"/>
</dbReference>
<dbReference type="HOGENOM" id="CLU_154558_16_1_9"/>
<dbReference type="EMBL" id="AP014680">
    <property type="protein sequence ID" value="BAP85772.1"/>
    <property type="molecule type" value="Genomic_DNA"/>
</dbReference>
<evidence type="ECO:0000313" key="4">
    <source>
        <dbReference type="Proteomes" id="UP000031620"/>
    </source>
</evidence>
<dbReference type="PANTHER" id="PTHR38781:SF1">
    <property type="entry name" value="ANTITOXIN DINJ-RELATED"/>
    <property type="match status" value="1"/>
</dbReference>